<reference evidence="2 3" key="1">
    <citation type="submission" date="2024-09" db="EMBL/GenBank/DDBJ databases">
        <title>The Natural Products Discovery Center: Release of the First 8490 Sequenced Strains for Exploring Actinobacteria Biosynthetic Diversity.</title>
        <authorList>
            <person name="Kalkreuter E."/>
            <person name="Kautsar S.A."/>
            <person name="Yang D."/>
            <person name="Bader C.D."/>
            <person name="Teijaro C.N."/>
            <person name="Fluegel L."/>
            <person name="Davis C.M."/>
            <person name="Simpson J.R."/>
            <person name="Lauterbach L."/>
            <person name="Steele A.D."/>
            <person name="Gui C."/>
            <person name="Meng S."/>
            <person name="Li G."/>
            <person name="Viehrig K."/>
            <person name="Ye F."/>
            <person name="Su P."/>
            <person name="Kiefer A.F."/>
            <person name="Nichols A."/>
            <person name="Cepeda A.J."/>
            <person name="Yan W."/>
            <person name="Fan B."/>
            <person name="Jiang Y."/>
            <person name="Adhikari A."/>
            <person name="Zheng C.-J."/>
            <person name="Schuster L."/>
            <person name="Cowan T.M."/>
            <person name="Smanski M.J."/>
            <person name="Chevrette M.G."/>
            <person name="De Carvalho L.P.S."/>
            <person name="Shen B."/>
        </authorList>
    </citation>
    <scope>NUCLEOTIDE SEQUENCE [LARGE SCALE GENOMIC DNA]</scope>
    <source>
        <strain evidence="2 3">NPDC060353</strain>
    </source>
</reference>
<dbReference type="InterPro" id="IPR046215">
    <property type="entry name" value="DUF6248"/>
</dbReference>
<proteinExistence type="predicted"/>
<dbReference type="Proteomes" id="UP001598673">
    <property type="component" value="Unassembled WGS sequence"/>
</dbReference>
<organism evidence="2 3">
    <name type="scientific">Prauserella salsuginis</name>
    <dbReference type="NCBI Taxonomy" id="387889"/>
    <lineage>
        <taxon>Bacteria</taxon>
        <taxon>Bacillati</taxon>
        <taxon>Actinomycetota</taxon>
        <taxon>Actinomycetes</taxon>
        <taxon>Pseudonocardiales</taxon>
        <taxon>Pseudonocardiaceae</taxon>
        <taxon>Prauserella</taxon>
        <taxon>Prauserella salsuginis group</taxon>
    </lineage>
</organism>
<feature type="region of interest" description="Disordered" evidence="1">
    <location>
        <begin position="50"/>
        <end position="70"/>
    </location>
</feature>
<name>A0ABW6G5Q2_9PSEU</name>
<keyword evidence="3" id="KW-1185">Reference proteome</keyword>
<dbReference type="EMBL" id="JBHXCV010000008">
    <property type="protein sequence ID" value="MFD6794547.1"/>
    <property type="molecule type" value="Genomic_DNA"/>
</dbReference>
<dbReference type="Pfam" id="PF19761">
    <property type="entry name" value="DUF6248"/>
    <property type="match status" value="1"/>
</dbReference>
<gene>
    <name evidence="2" type="ORF">ACFWGY_14495</name>
</gene>
<evidence type="ECO:0000313" key="3">
    <source>
        <dbReference type="Proteomes" id="UP001598673"/>
    </source>
</evidence>
<protein>
    <submittedName>
        <fullName evidence="2">DUF6248 family natural product biosynthesis protein</fullName>
    </submittedName>
</protein>
<dbReference type="RefSeq" id="WP_372497705.1">
    <property type="nucleotide sequence ID" value="NZ_JANBBF010000011.1"/>
</dbReference>
<evidence type="ECO:0000313" key="2">
    <source>
        <dbReference type="EMBL" id="MFD6794547.1"/>
    </source>
</evidence>
<evidence type="ECO:0000256" key="1">
    <source>
        <dbReference type="SAM" id="MobiDB-lite"/>
    </source>
</evidence>
<sequence>MGTDAAAWGRTHVWTRDLRRDHDNVPGLTHRCPCQWGPCGHCAADRHDQRVHERHPEAAGQPTPEDWLTTPHGLAARHLRARVARRPGVQLDLPLRRHPHHTTRPARTARTHLRRST</sequence>
<comment type="caution">
    <text evidence="2">The sequence shown here is derived from an EMBL/GenBank/DDBJ whole genome shotgun (WGS) entry which is preliminary data.</text>
</comment>
<feature type="compositionally biased region" description="Basic residues" evidence="1">
    <location>
        <begin position="96"/>
        <end position="117"/>
    </location>
</feature>
<feature type="region of interest" description="Disordered" evidence="1">
    <location>
        <begin position="88"/>
        <end position="117"/>
    </location>
</feature>
<accession>A0ABW6G5Q2</accession>